<protein>
    <submittedName>
        <fullName evidence="7">ABC transporter substrate-binding protein</fullName>
    </submittedName>
</protein>
<comment type="caution">
    <text evidence="7">The sequence shown here is derived from an EMBL/GenBank/DDBJ whole genome shotgun (WGS) entry which is preliminary data.</text>
</comment>
<evidence type="ECO:0000256" key="2">
    <source>
        <dbReference type="ARBA" id="ARBA00008520"/>
    </source>
</evidence>
<accession>A0ABT9E9J7</accession>
<keyword evidence="4 6" id="KW-0732">Signal</keyword>
<dbReference type="PANTHER" id="PTHR30006:SF3">
    <property type="entry name" value="THIAMINE-BINDING PERIPLASMIC PROTEIN"/>
    <property type="match status" value="1"/>
</dbReference>
<dbReference type="SUPFAM" id="SSF53850">
    <property type="entry name" value="Periplasmic binding protein-like II"/>
    <property type="match status" value="1"/>
</dbReference>
<comment type="subcellular location">
    <subcellularLocation>
        <location evidence="1">Periplasm</location>
    </subcellularLocation>
</comment>
<evidence type="ECO:0000256" key="1">
    <source>
        <dbReference type="ARBA" id="ARBA00004418"/>
    </source>
</evidence>
<feature type="signal peptide" evidence="6">
    <location>
        <begin position="1"/>
        <end position="29"/>
    </location>
</feature>
<evidence type="ECO:0000256" key="5">
    <source>
        <dbReference type="ARBA" id="ARBA00022764"/>
    </source>
</evidence>
<sequence>MTDRPALPRRAALGLTLAAPFVLSAMARAQGTLPEQTTIPDRLKGSGEVRVATYGGTMQEAQRVAYFEPFEKLSGIRVRHFPGADGTKVKAMVETGNVEWDLAQLSRGTVLNLQKRGDYFEPIDYDIIDSGVGAEFRFSHGLEMLVWAQVLAYRTDAFKGAVPSGWADFWNTRKFPGDRAMVGATGGNVPELEFALMAAGVPADKVYPIDIDKAFASYDRIKRDVVKWWDTGAVPVQLLTDREVTMATVWNGRMAALQQAGVPAAVAWNQGLLKRDAWAIPKGARNRAQAMKLVAYSTMAVPMARLAMLIPYGSVNAGSTEYLSKERLAVLPSAPEISAQLLSYDYMWWVENRDVVIDRFNRWLLS</sequence>
<keyword evidence="5" id="KW-0574">Periplasm</keyword>
<evidence type="ECO:0000313" key="8">
    <source>
        <dbReference type="Proteomes" id="UP001243009"/>
    </source>
</evidence>
<reference evidence="7 8" key="1">
    <citation type="submission" date="2023-08" db="EMBL/GenBank/DDBJ databases">
        <title>The draft genome sequence of Paracraurococcus sp. LOR1-02.</title>
        <authorList>
            <person name="Kingkaew E."/>
            <person name="Tanasupawat S."/>
        </authorList>
    </citation>
    <scope>NUCLEOTIDE SEQUENCE [LARGE SCALE GENOMIC DNA]</scope>
    <source>
        <strain evidence="7 8">LOR1-02</strain>
    </source>
</reference>
<proteinExistence type="inferred from homology"/>
<dbReference type="CDD" id="cd13589">
    <property type="entry name" value="PBP2_polyamine_RpCGA009"/>
    <property type="match status" value="1"/>
</dbReference>
<evidence type="ECO:0000256" key="4">
    <source>
        <dbReference type="ARBA" id="ARBA00022729"/>
    </source>
</evidence>
<dbReference type="Gene3D" id="3.40.190.10">
    <property type="entry name" value="Periplasmic binding protein-like II"/>
    <property type="match status" value="2"/>
</dbReference>
<dbReference type="Proteomes" id="UP001243009">
    <property type="component" value="Unassembled WGS sequence"/>
</dbReference>
<dbReference type="InterPro" id="IPR006059">
    <property type="entry name" value="SBP"/>
</dbReference>
<comment type="similarity">
    <text evidence="2">Belongs to the bacterial solute-binding protein 1 family.</text>
</comment>
<dbReference type="RefSeq" id="WP_305107460.1">
    <property type="nucleotide sequence ID" value="NZ_JAUTWS010000052.1"/>
</dbReference>
<dbReference type="Pfam" id="PF13416">
    <property type="entry name" value="SBP_bac_8"/>
    <property type="match status" value="1"/>
</dbReference>
<evidence type="ECO:0000256" key="6">
    <source>
        <dbReference type="SAM" id="SignalP"/>
    </source>
</evidence>
<dbReference type="EMBL" id="JAUTWS010000052">
    <property type="protein sequence ID" value="MDO9712605.1"/>
    <property type="molecule type" value="Genomic_DNA"/>
</dbReference>
<keyword evidence="3" id="KW-0813">Transport</keyword>
<keyword evidence="8" id="KW-1185">Reference proteome</keyword>
<organism evidence="7 8">
    <name type="scientific">Paracraurococcus lichenis</name>
    <dbReference type="NCBI Taxonomy" id="3064888"/>
    <lineage>
        <taxon>Bacteria</taxon>
        <taxon>Pseudomonadati</taxon>
        <taxon>Pseudomonadota</taxon>
        <taxon>Alphaproteobacteria</taxon>
        <taxon>Acetobacterales</taxon>
        <taxon>Roseomonadaceae</taxon>
        <taxon>Paracraurococcus</taxon>
    </lineage>
</organism>
<dbReference type="PANTHER" id="PTHR30006">
    <property type="entry name" value="THIAMINE-BINDING PERIPLASMIC PROTEIN-RELATED"/>
    <property type="match status" value="1"/>
</dbReference>
<evidence type="ECO:0000313" key="7">
    <source>
        <dbReference type="EMBL" id="MDO9712605.1"/>
    </source>
</evidence>
<gene>
    <name evidence="7" type="ORF">Q7A36_29980</name>
</gene>
<feature type="chain" id="PRO_5046824055" evidence="6">
    <location>
        <begin position="30"/>
        <end position="366"/>
    </location>
</feature>
<evidence type="ECO:0000256" key="3">
    <source>
        <dbReference type="ARBA" id="ARBA00022448"/>
    </source>
</evidence>
<name>A0ABT9E9J7_9PROT</name>